<evidence type="ECO:0000313" key="2">
    <source>
        <dbReference type="EMBL" id="CAL1535454.1"/>
    </source>
</evidence>
<evidence type="ECO:0000256" key="1">
    <source>
        <dbReference type="SAM" id="Coils"/>
    </source>
</evidence>
<evidence type="ECO:0000313" key="3">
    <source>
        <dbReference type="Proteomes" id="UP001497497"/>
    </source>
</evidence>
<dbReference type="PANTHER" id="PTHR22106">
    <property type="entry name" value="COILED-COIL DOMAIN-CONTAINING PROTEIN 78"/>
    <property type="match status" value="1"/>
</dbReference>
<gene>
    <name evidence="2" type="ORF">GSLYS_00009414001</name>
</gene>
<keyword evidence="3" id="KW-1185">Reference proteome</keyword>
<dbReference type="GO" id="GO:0005737">
    <property type="term" value="C:cytoplasm"/>
    <property type="evidence" value="ECO:0007669"/>
    <property type="project" value="TreeGrafter"/>
</dbReference>
<keyword evidence="1" id="KW-0175">Coiled coil</keyword>
<organism evidence="2 3">
    <name type="scientific">Lymnaea stagnalis</name>
    <name type="common">Great pond snail</name>
    <name type="synonym">Helix stagnalis</name>
    <dbReference type="NCBI Taxonomy" id="6523"/>
    <lineage>
        <taxon>Eukaryota</taxon>
        <taxon>Metazoa</taxon>
        <taxon>Spiralia</taxon>
        <taxon>Lophotrochozoa</taxon>
        <taxon>Mollusca</taxon>
        <taxon>Gastropoda</taxon>
        <taxon>Heterobranchia</taxon>
        <taxon>Euthyneura</taxon>
        <taxon>Panpulmonata</taxon>
        <taxon>Hygrophila</taxon>
        <taxon>Lymnaeoidea</taxon>
        <taxon>Lymnaeidae</taxon>
        <taxon>Lymnaea</taxon>
    </lineage>
</organism>
<sequence length="56" mass="6753">SARSDLWAALRKQLREFTLNTQQQLEQERARLLSENQVLQQQLRESQEYIDSHLVR</sequence>
<dbReference type="EMBL" id="CAXITT010000202">
    <property type="protein sequence ID" value="CAL1535454.1"/>
    <property type="molecule type" value="Genomic_DNA"/>
</dbReference>
<dbReference type="PANTHER" id="PTHR22106:SF5">
    <property type="entry name" value="COILED-COIL DOMAIN-CONTAINING PROTEIN 78"/>
    <property type="match status" value="1"/>
</dbReference>
<dbReference type="InterPro" id="IPR039873">
    <property type="entry name" value="CCDC78"/>
</dbReference>
<protein>
    <submittedName>
        <fullName evidence="2">Uncharacterized protein</fullName>
    </submittedName>
</protein>
<reference evidence="2 3" key="1">
    <citation type="submission" date="2024-04" db="EMBL/GenBank/DDBJ databases">
        <authorList>
            <consortium name="Genoscope - CEA"/>
            <person name="William W."/>
        </authorList>
    </citation>
    <scope>NUCLEOTIDE SEQUENCE [LARGE SCALE GENOMIC DNA]</scope>
</reference>
<dbReference type="Proteomes" id="UP001497497">
    <property type="component" value="Unassembled WGS sequence"/>
</dbReference>
<dbReference type="AlphaFoldDB" id="A0AAV2HRI5"/>
<proteinExistence type="predicted"/>
<name>A0AAV2HRI5_LYMST</name>
<feature type="coiled-coil region" evidence="1">
    <location>
        <begin position="15"/>
        <end position="49"/>
    </location>
</feature>
<comment type="caution">
    <text evidence="2">The sequence shown here is derived from an EMBL/GenBank/DDBJ whole genome shotgun (WGS) entry which is preliminary data.</text>
</comment>
<feature type="non-terminal residue" evidence="2">
    <location>
        <position position="1"/>
    </location>
</feature>
<accession>A0AAV2HRI5</accession>